<gene>
    <name evidence="4" type="primary">lin_3</name>
    <name evidence="4" type="ORF">FJT64_020401</name>
</gene>
<organism evidence="4 5">
    <name type="scientific">Amphibalanus amphitrite</name>
    <name type="common">Striped barnacle</name>
    <name type="synonym">Balanus amphitrite</name>
    <dbReference type="NCBI Taxonomy" id="1232801"/>
    <lineage>
        <taxon>Eukaryota</taxon>
        <taxon>Metazoa</taxon>
        <taxon>Ecdysozoa</taxon>
        <taxon>Arthropoda</taxon>
        <taxon>Crustacea</taxon>
        <taxon>Multicrustacea</taxon>
        <taxon>Cirripedia</taxon>
        <taxon>Thoracica</taxon>
        <taxon>Thoracicalcarea</taxon>
        <taxon>Balanomorpha</taxon>
        <taxon>Balanoidea</taxon>
        <taxon>Balanidae</taxon>
        <taxon>Amphibalaninae</taxon>
        <taxon>Amphibalanus</taxon>
    </lineage>
</organism>
<reference evidence="4 5" key="1">
    <citation type="submission" date="2019-07" db="EMBL/GenBank/DDBJ databases">
        <title>Draft genome assembly of a fouling barnacle, Amphibalanus amphitrite (Darwin, 1854): The first reference genome for Thecostraca.</title>
        <authorList>
            <person name="Kim W."/>
        </authorList>
    </citation>
    <scope>NUCLEOTIDE SEQUENCE [LARGE SCALE GENOMIC DNA]</scope>
    <source>
        <strain evidence="4">SNU_AA5</strain>
        <tissue evidence="4">Soma without cirri and trophi</tissue>
    </source>
</reference>
<evidence type="ECO:0000259" key="2">
    <source>
        <dbReference type="Pfam" id="PF14694"/>
    </source>
</evidence>
<dbReference type="Pfam" id="PF14695">
    <property type="entry name" value="LINES_C"/>
    <property type="match status" value="1"/>
</dbReference>
<dbReference type="InterPro" id="IPR029415">
    <property type="entry name" value="Lines_C"/>
</dbReference>
<feature type="region of interest" description="Disordered" evidence="1">
    <location>
        <begin position="1"/>
        <end position="29"/>
    </location>
</feature>
<sequence length="580" mass="63052">MTESRLDVSGGGPAAKRPRLASPGPTARLDDPLAALHERAQLGCLCPLPAAQLTALTAQLSAADSRRQVLALSTLQLLQEAALQQLRLGSMCRQLQRAVCAQRQADGPLLEALLALLASGTALLSCGAGRCLTLAALLLPPGRAQRLLEALVAAVLESERQLEVCHALNALQRLIEQHDPPESAAGGARPLPAGCAAISVGPDPETLSEIKCAITALLENRWVPVTQRFCRLLTRPAHETEVLAFLRLWTTIISVKNNLSIVETKSFYGRLEGLMSSLGGDASPHVWRAVLDLYAEVLCYGSTIALQDCVAEEPAGLAHALLRQTRAGRLLEAVPYERGVRAFAGSSSGGAGGSGGDRPLMQKTVLLVLKALAVTVKETRCESSSEASARSAGGSGSEEQDMVIIERTLREVVRRLDGWVKARLPFHPETPMSEWAVVLLCDQDDYLVEAMVCLLDLCAGLAERARVQPDFERAIDAHRSFVQFLGTVRRDHDLLLDFLISNETCFLLYLLRYLKFVRKHWARFLRACGAKLQEVMGVLIGLRISLQQLVARDLFPYNVTPILKLLERCEQLYEHNPAAG</sequence>
<dbReference type="PANTHER" id="PTHR16057">
    <property type="entry name" value="WINS1, 2 PROTEIN"/>
    <property type="match status" value="1"/>
</dbReference>
<evidence type="ECO:0000313" key="4">
    <source>
        <dbReference type="EMBL" id="KAF0308353.1"/>
    </source>
</evidence>
<feature type="domain" description="Protein Lines C-terminal" evidence="3">
    <location>
        <begin position="535"/>
        <end position="571"/>
    </location>
</feature>
<accession>A0A6A4WQN8</accession>
<comment type="caution">
    <text evidence="4">The sequence shown here is derived from an EMBL/GenBank/DDBJ whole genome shotgun (WGS) entry which is preliminary data.</text>
</comment>
<dbReference type="InterPro" id="IPR032794">
    <property type="entry name" value="LINES_N"/>
</dbReference>
<dbReference type="Proteomes" id="UP000440578">
    <property type="component" value="Unassembled WGS sequence"/>
</dbReference>
<evidence type="ECO:0000313" key="5">
    <source>
        <dbReference type="Proteomes" id="UP000440578"/>
    </source>
</evidence>
<dbReference type="AlphaFoldDB" id="A0A6A4WQN8"/>
<protein>
    <submittedName>
        <fullName evidence="4">Protein lines</fullName>
    </submittedName>
</protein>
<dbReference type="EMBL" id="VIIS01000494">
    <property type="protein sequence ID" value="KAF0308353.1"/>
    <property type="molecule type" value="Genomic_DNA"/>
</dbReference>
<dbReference type="PANTHER" id="PTHR16057:SF1">
    <property type="entry name" value="PROTEIN LINES HOMOLOG 1"/>
    <property type="match status" value="1"/>
</dbReference>
<proteinExistence type="predicted"/>
<dbReference type="Pfam" id="PF14694">
    <property type="entry name" value="LINES_N"/>
    <property type="match status" value="1"/>
</dbReference>
<keyword evidence="5" id="KW-1185">Reference proteome</keyword>
<dbReference type="InterPro" id="IPR024875">
    <property type="entry name" value="Protein_Lines"/>
</dbReference>
<evidence type="ECO:0000259" key="3">
    <source>
        <dbReference type="Pfam" id="PF14695"/>
    </source>
</evidence>
<dbReference type="OrthoDB" id="8251209at2759"/>
<name>A0A6A4WQN8_AMPAM</name>
<feature type="domain" description="Protein Lines N-terminal" evidence="2">
    <location>
        <begin position="209"/>
        <end position="528"/>
    </location>
</feature>
<evidence type="ECO:0000256" key="1">
    <source>
        <dbReference type="SAM" id="MobiDB-lite"/>
    </source>
</evidence>